<evidence type="ECO:0000256" key="2">
    <source>
        <dbReference type="SAM" id="MobiDB-lite"/>
    </source>
</evidence>
<evidence type="ECO:0000256" key="1">
    <source>
        <dbReference type="PROSITE-ProRule" id="PRU00117"/>
    </source>
</evidence>
<name>A0A7I4YEC8_HAECO</name>
<evidence type="ECO:0000259" key="3">
    <source>
        <dbReference type="SMART" id="SM00322"/>
    </source>
</evidence>
<protein>
    <submittedName>
        <fullName evidence="5">K Homology domain containing protein</fullName>
    </submittedName>
</protein>
<dbReference type="SMART" id="SM00322">
    <property type="entry name" value="KH"/>
    <property type="match status" value="1"/>
</dbReference>
<dbReference type="OrthoDB" id="5838967at2759"/>
<dbReference type="Gene3D" id="3.30.1370.10">
    <property type="entry name" value="K Homology domain, type 1"/>
    <property type="match status" value="1"/>
</dbReference>
<evidence type="ECO:0000313" key="5">
    <source>
        <dbReference type="WBParaSite" id="HCON_00088420-00001"/>
    </source>
</evidence>
<feature type="region of interest" description="Disordered" evidence="2">
    <location>
        <begin position="281"/>
        <end position="319"/>
    </location>
</feature>
<evidence type="ECO:0000313" key="4">
    <source>
        <dbReference type="Proteomes" id="UP000025227"/>
    </source>
</evidence>
<reference evidence="5" key="1">
    <citation type="submission" date="2020-12" db="UniProtKB">
        <authorList>
            <consortium name="WormBaseParasite"/>
        </authorList>
    </citation>
    <scope>IDENTIFICATION</scope>
    <source>
        <strain evidence="5">MHco3</strain>
    </source>
</reference>
<proteinExistence type="predicted"/>
<organism evidence="4 5">
    <name type="scientific">Haemonchus contortus</name>
    <name type="common">Barber pole worm</name>
    <dbReference type="NCBI Taxonomy" id="6289"/>
    <lineage>
        <taxon>Eukaryota</taxon>
        <taxon>Metazoa</taxon>
        <taxon>Ecdysozoa</taxon>
        <taxon>Nematoda</taxon>
        <taxon>Chromadorea</taxon>
        <taxon>Rhabditida</taxon>
        <taxon>Rhabditina</taxon>
        <taxon>Rhabditomorpha</taxon>
        <taxon>Strongyloidea</taxon>
        <taxon>Trichostrongylidae</taxon>
        <taxon>Haemonchus</taxon>
    </lineage>
</organism>
<keyword evidence="4" id="KW-1185">Reference proteome</keyword>
<dbReference type="InterPro" id="IPR004087">
    <property type="entry name" value="KH_dom"/>
</dbReference>
<accession>A0A7I4YEC8</accession>
<feature type="domain" description="K Homology" evidence="3">
    <location>
        <begin position="366"/>
        <end position="437"/>
    </location>
</feature>
<dbReference type="WBParaSite" id="HCON_00088420-00001">
    <property type="protein sequence ID" value="HCON_00088420-00001"/>
    <property type="gene ID" value="HCON_00088420"/>
</dbReference>
<sequence>MDTLAQLKAVVSVSAFAREVHCLRTEKFGGNLQRHFFGGFHKNVGIAAFPVELPSSTGRRQVAESCCFVFHHSLLLPATLMYGSLSESTVLSSADTKPTPVYTFFEASEDFIEFLSGRIGMHEILLHEDTSNVEIKLEPGGFGITHLPDVPVKPIEMSLRKLYHDVEFSKSLRLSSLNARCTASQVLYLTALQYALLHETKLAVLRSAGLCDILMDHGGRICLFGSVESVIEGHMAIKRIFVEQGLGEPRTRPPSALGLDCDSNNNQVPCTLDDTIMPEKKAGDVDWNPDTSRPPPPLPTGIDLLPSEHTISHSSTSGRGNSIYQSCSYNSVANGSSRLSPESESSTLSTAVLIEDQRKTIVEESHRRSIKFFVNLADAPRLIGTRGTNKRRIEQVTGCTIVLHTEKKDNGEFPIEIFSTSSKRCEIARQHILGYLANSRTATEDMSSSNVKKEIRARPKVHLDISPKKLNKKHTD</sequence>
<dbReference type="InterPro" id="IPR036612">
    <property type="entry name" value="KH_dom_type_1_sf"/>
</dbReference>
<dbReference type="OMA" id="RCEIARQ"/>
<keyword evidence="1" id="KW-0694">RNA-binding</keyword>
<dbReference type="SUPFAM" id="SSF54791">
    <property type="entry name" value="Eukaryotic type KH-domain (KH-domain type I)"/>
    <property type="match status" value="1"/>
</dbReference>
<dbReference type="InterPro" id="IPR004088">
    <property type="entry name" value="KH_dom_type_1"/>
</dbReference>
<dbReference type="CDD" id="cd00105">
    <property type="entry name" value="KH-I"/>
    <property type="match status" value="1"/>
</dbReference>
<dbReference type="GO" id="GO:0003723">
    <property type="term" value="F:RNA binding"/>
    <property type="evidence" value="ECO:0007669"/>
    <property type="project" value="UniProtKB-UniRule"/>
</dbReference>
<dbReference type="AlphaFoldDB" id="A0A7I4YEC8"/>
<dbReference type="Proteomes" id="UP000025227">
    <property type="component" value="Unplaced"/>
</dbReference>
<dbReference type="PROSITE" id="PS50084">
    <property type="entry name" value="KH_TYPE_1"/>
    <property type="match status" value="1"/>
</dbReference>
<dbReference type="Pfam" id="PF00013">
    <property type="entry name" value="KH_1"/>
    <property type="match status" value="1"/>
</dbReference>